<dbReference type="EMBL" id="SRMD01000107">
    <property type="protein sequence ID" value="TQW14377.1"/>
    <property type="molecule type" value="Genomic_DNA"/>
</dbReference>
<dbReference type="OrthoDB" id="2303669at2"/>
<dbReference type="GeneID" id="29639140"/>
<dbReference type="OMA" id="QWHVTPL"/>
<evidence type="ECO:0000313" key="4">
    <source>
        <dbReference type="Proteomes" id="UP000460112"/>
    </source>
</evidence>
<gene>
    <name evidence="1" type="ORF">F8244_01315</name>
    <name evidence="2" type="ORF">FIPPAONL_01926</name>
</gene>
<dbReference type="SUPFAM" id="SSF54518">
    <property type="entry name" value="Tubby C-terminal domain-like"/>
    <property type="match status" value="1"/>
</dbReference>
<dbReference type="Proteomes" id="UP000316012">
    <property type="component" value="Unassembled WGS sequence"/>
</dbReference>
<evidence type="ECO:0000313" key="3">
    <source>
        <dbReference type="Proteomes" id="UP000316012"/>
    </source>
</evidence>
<dbReference type="InterPro" id="IPR025659">
    <property type="entry name" value="Tubby-like_C"/>
</dbReference>
<dbReference type="STRING" id="324831.LGAS_1299"/>
<dbReference type="AlphaFoldDB" id="A0A133PEX4"/>
<protein>
    <submittedName>
        <fullName evidence="1">Uncharacterized protein</fullName>
    </submittedName>
</protein>
<accession>A0A133PEX4</accession>
<dbReference type="Proteomes" id="UP000460112">
    <property type="component" value="Unassembled WGS sequence"/>
</dbReference>
<dbReference type="RefSeq" id="WP_003647020.1">
    <property type="nucleotide sequence ID" value="NZ_CAKMCA010000001.1"/>
</dbReference>
<reference evidence="2 3" key="1">
    <citation type="submission" date="2019-04" db="EMBL/GenBank/DDBJ databases">
        <title>Lactobacillus gasseri 7171 assembly.</title>
        <authorList>
            <person name="Joris B.R."/>
            <person name="Giguere D."/>
        </authorList>
    </citation>
    <scope>NUCLEOTIDE SEQUENCE [LARGE SCALE GENOMIC DNA]</scope>
    <source>
        <strain evidence="2 3">7171</strain>
    </source>
</reference>
<organism evidence="1 4">
    <name type="scientific">Lactobacillus gasseri</name>
    <dbReference type="NCBI Taxonomy" id="1596"/>
    <lineage>
        <taxon>Bacteria</taxon>
        <taxon>Bacillati</taxon>
        <taxon>Bacillota</taxon>
        <taxon>Bacilli</taxon>
        <taxon>Lactobacillales</taxon>
        <taxon>Lactobacillaceae</taxon>
        <taxon>Lactobacillus</taxon>
    </lineage>
</organism>
<keyword evidence="3" id="KW-1185">Reference proteome</keyword>
<comment type="caution">
    <text evidence="1">The sequence shown here is derived from an EMBL/GenBank/DDBJ whole genome shotgun (WGS) entry which is preliminary data.</text>
</comment>
<evidence type="ECO:0000313" key="2">
    <source>
        <dbReference type="EMBL" id="TQW14377.1"/>
    </source>
</evidence>
<sequence>MRYTVQLTQGQTCGQIPVKNQQGEIVYILKGNLNEFNQPIILTDINHIEIGRLYLDSNLLLTSYSVDVVNHSLVKVKKINSRFANLFYITRLNYWIKGSLKQGRYSFYSGIKKVASVCSLVTDAGLTWSCDISRPEDVPFIILISLLFTQWHTKPLFLPTFNFQNRVNALS</sequence>
<dbReference type="eggNOG" id="ENOG50309TI">
    <property type="taxonomic scope" value="Bacteria"/>
</dbReference>
<proteinExistence type="predicted"/>
<dbReference type="EMBL" id="WBOA01000001">
    <property type="protein sequence ID" value="KAB1951166.1"/>
    <property type="molecule type" value="Genomic_DNA"/>
</dbReference>
<evidence type="ECO:0000313" key="1">
    <source>
        <dbReference type="EMBL" id="KAB1951166.1"/>
    </source>
</evidence>
<name>A0A133PEX4_LACGS</name>
<reference evidence="1 4" key="2">
    <citation type="submission" date="2019-09" db="EMBL/GenBank/DDBJ databases">
        <title>Investigation of probiotic properties of different lactic acid bacteria.</title>
        <authorList>
            <person name="Jaomanjaka F."/>
            <person name="Blanc P."/>
        </authorList>
    </citation>
    <scope>NUCLEOTIDE SEQUENCE [LARGE SCALE GENOMIC DNA]</scope>
    <source>
        <strain evidence="1 4">BIO6369</strain>
    </source>
</reference>